<accession>A0ABS0FF36</accession>
<proteinExistence type="inferred from homology"/>
<evidence type="ECO:0000256" key="3">
    <source>
        <dbReference type="ARBA" id="ARBA00022840"/>
    </source>
</evidence>
<feature type="domain" description="AAA+ ATPase" evidence="4">
    <location>
        <begin position="338"/>
        <end position="477"/>
    </location>
</feature>
<dbReference type="Proteomes" id="UP000660070">
    <property type="component" value="Unassembled WGS sequence"/>
</dbReference>
<dbReference type="RefSeq" id="WP_196080753.1">
    <property type="nucleotide sequence ID" value="NZ_JADPVI010000004.1"/>
</dbReference>
<dbReference type="SMART" id="SM00382">
    <property type="entry name" value="AAA"/>
    <property type="match status" value="1"/>
</dbReference>
<name>A0ABS0FF36_9FLAO</name>
<dbReference type="SUPFAM" id="SSF52540">
    <property type="entry name" value="P-loop containing nucleoside triphosphate hydrolases"/>
    <property type="match status" value="1"/>
</dbReference>
<dbReference type="Gene3D" id="3.40.50.300">
    <property type="entry name" value="P-loop containing nucleotide triphosphate hydrolases"/>
    <property type="match status" value="1"/>
</dbReference>
<keyword evidence="6" id="KW-1185">Reference proteome</keyword>
<dbReference type="InterPro" id="IPR050221">
    <property type="entry name" value="26S_Proteasome_ATPase"/>
</dbReference>
<organism evidence="5 6">
    <name type="scientific">Kaistella gelatinilytica</name>
    <dbReference type="NCBI Taxonomy" id="2787636"/>
    <lineage>
        <taxon>Bacteria</taxon>
        <taxon>Pseudomonadati</taxon>
        <taxon>Bacteroidota</taxon>
        <taxon>Flavobacteriia</taxon>
        <taxon>Flavobacteriales</taxon>
        <taxon>Weeksellaceae</taxon>
        <taxon>Chryseobacterium group</taxon>
        <taxon>Kaistella</taxon>
    </lineage>
</organism>
<keyword evidence="2" id="KW-0547">Nucleotide-binding</keyword>
<gene>
    <name evidence="5" type="ORF">IV494_14155</name>
</gene>
<comment type="similarity">
    <text evidence="1">Belongs to the AAA ATPase family.</text>
</comment>
<dbReference type="InterPro" id="IPR003593">
    <property type="entry name" value="AAA+_ATPase"/>
</dbReference>
<keyword evidence="3 5" id="KW-0067">ATP-binding</keyword>
<dbReference type="EMBL" id="JADPVI010000004">
    <property type="protein sequence ID" value="MBF8458323.1"/>
    <property type="molecule type" value="Genomic_DNA"/>
</dbReference>
<dbReference type="Pfam" id="PF00004">
    <property type="entry name" value="AAA"/>
    <property type="match status" value="1"/>
</dbReference>
<dbReference type="InterPro" id="IPR003959">
    <property type="entry name" value="ATPase_AAA_core"/>
</dbReference>
<dbReference type="PANTHER" id="PTHR23073">
    <property type="entry name" value="26S PROTEASOME REGULATORY SUBUNIT"/>
    <property type="match status" value="1"/>
</dbReference>
<comment type="caution">
    <text evidence="5">The sequence shown here is derived from an EMBL/GenBank/DDBJ whole genome shotgun (WGS) entry which is preliminary data.</text>
</comment>
<evidence type="ECO:0000313" key="5">
    <source>
        <dbReference type="EMBL" id="MBF8458323.1"/>
    </source>
</evidence>
<protein>
    <submittedName>
        <fullName evidence="5">ATP-binding protein</fullName>
    </submittedName>
</protein>
<reference evidence="5 6" key="1">
    <citation type="submission" date="2020-11" db="EMBL/GenBank/DDBJ databases">
        <title>Kaistella gelatinilytica sp. nov., a flavobacterium isolated from Antarctic Soil.</title>
        <authorList>
            <person name="Li J."/>
        </authorList>
    </citation>
    <scope>NUCLEOTIDE SEQUENCE [LARGE SCALE GENOMIC DNA]</scope>
    <source>
        <strain evidence="5 6">G5-32</strain>
    </source>
</reference>
<evidence type="ECO:0000256" key="2">
    <source>
        <dbReference type="ARBA" id="ARBA00022741"/>
    </source>
</evidence>
<sequence>METKITFNVLECIETIHKFSKDSHLREPFFESIEKELASLCPYLQLNKIEVVLFANAFVYWFEEASFTKVFQYFGMTSFQVLKYREAIEVLYQRNLLMNKESRKRQISTYELSQSVINTISKNEPLQIFQNKNTSKEKNFVDLLEEFDGMSDQLDSNMIHQYDFTDYIGTLCEENLHMPIFREIKNYKLDLFETFFFLDAIWDTISCGDNDFNTNIQSTVNDYFKQKSQALYNIKKLVNKETKLSKLGLIEISNQSFANKPHAKLTKKVIDFLRDHQDLLIDDVSNENSKLILAKNIQQKKLFFNKDESTQLNQISAILEDQKFKEMQIRLKERAMPIGITAILHGVPGTGKTESVYQLAKNSGRNIFKVDISETKSMWFGESQKLVKKIFTQYEDMKKTEKLCPILLFNEADAIIGKRKSAGSSTIADTENAIQNIILEEMEKFDGILFATTNLVENMDGAFERRFLFKVKFEQPSTENSAKIWREKFPHLS</sequence>
<dbReference type="GO" id="GO:0005524">
    <property type="term" value="F:ATP binding"/>
    <property type="evidence" value="ECO:0007669"/>
    <property type="project" value="UniProtKB-KW"/>
</dbReference>
<evidence type="ECO:0000313" key="6">
    <source>
        <dbReference type="Proteomes" id="UP000660070"/>
    </source>
</evidence>
<evidence type="ECO:0000256" key="1">
    <source>
        <dbReference type="ARBA" id="ARBA00006914"/>
    </source>
</evidence>
<dbReference type="InterPro" id="IPR027417">
    <property type="entry name" value="P-loop_NTPase"/>
</dbReference>
<dbReference type="CDD" id="cd19481">
    <property type="entry name" value="RecA-like_protease"/>
    <property type="match status" value="1"/>
</dbReference>
<evidence type="ECO:0000259" key="4">
    <source>
        <dbReference type="SMART" id="SM00382"/>
    </source>
</evidence>